<name>A0A0D3ILK5_EMIH1</name>
<feature type="domain" description="CBS" evidence="5">
    <location>
        <begin position="127"/>
        <end position="184"/>
    </location>
</feature>
<dbReference type="PROSITE" id="PS51371">
    <property type="entry name" value="CBS"/>
    <property type="match status" value="1"/>
</dbReference>
<organism evidence="6 7">
    <name type="scientific">Emiliania huxleyi (strain CCMP1516)</name>
    <dbReference type="NCBI Taxonomy" id="280463"/>
    <lineage>
        <taxon>Eukaryota</taxon>
        <taxon>Haptista</taxon>
        <taxon>Haptophyta</taxon>
        <taxon>Prymnesiophyceae</taxon>
        <taxon>Isochrysidales</taxon>
        <taxon>Noelaerhabdaceae</taxon>
        <taxon>Emiliania</taxon>
    </lineage>
</organism>
<dbReference type="Pfam" id="PF03471">
    <property type="entry name" value="CorC_HlyC"/>
    <property type="match status" value="1"/>
</dbReference>
<dbReference type="GeneID" id="17258261"/>
<accession>A0A0D3ILK5</accession>
<dbReference type="KEGG" id="ehx:EMIHUDRAFT_104413"/>
<dbReference type="PANTHER" id="PTHR22777:SF17">
    <property type="entry name" value="UPF0053 PROTEIN SLL0260"/>
    <property type="match status" value="1"/>
</dbReference>
<dbReference type="Pfam" id="PF00571">
    <property type="entry name" value="CBS"/>
    <property type="match status" value="1"/>
</dbReference>
<dbReference type="RefSeq" id="XP_005764569.1">
    <property type="nucleotide sequence ID" value="XM_005764512.1"/>
</dbReference>
<dbReference type="InterPro" id="IPR005170">
    <property type="entry name" value="Transptr-assoc_dom"/>
</dbReference>
<dbReference type="Gene3D" id="3.90.1280.20">
    <property type="match status" value="2"/>
</dbReference>
<evidence type="ECO:0000256" key="4">
    <source>
        <dbReference type="SAM" id="MobiDB-lite"/>
    </source>
</evidence>
<dbReference type="PaxDb" id="2903-EOD12140"/>
<dbReference type="SUPFAM" id="SSF56176">
    <property type="entry name" value="FAD-binding/transporter-associated domain-like"/>
    <property type="match status" value="1"/>
</dbReference>
<reference evidence="6" key="2">
    <citation type="submission" date="2024-10" db="UniProtKB">
        <authorList>
            <consortium name="EnsemblProtists"/>
        </authorList>
    </citation>
    <scope>IDENTIFICATION</scope>
</reference>
<dbReference type="Proteomes" id="UP000013827">
    <property type="component" value="Unassembled WGS sequence"/>
</dbReference>
<dbReference type="AlphaFoldDB" id="A0A0D3ILK5"/>
<protein>
    <recommendedName>
        <fullName evidence="5">CBS domain-containing protein</fullName>
    </recommendedName>
</protein>
<keyword evidence="7" id="KW-1185">Reference proteome</keyword>
<dbReference type="OMA" id="QMISIKA"/>
<keyword evidence="2 3" id="KW-0129">CBS domain</keyword>
<evidence type="ECO:0000256" key="1">
    <source>
        <dbReference type="ARBA" id="ARBA00022737"/>
    </source>
</evidence>
<dbReference type="InterPro" id="IPR016169">
    <property type="entry name" value="FAD-bd_PCMH_sub2"/>
</dbReference>
<evidence type="ECO:0000256" key="3">
    <source>
        <dbReference type="PROSITE-ProRule" id="PRU00703"/>
    </source>
</evidence>
<dbReference type="PANTHER" id="PTHR22777">
    <property type="entry name" value="HEMOLYSIN-RELATED"/>
    <property type="match status" value="1"/>
</dbReference>
<dbReference type="STRING" id="2903.R1DC37"/>
<dbReference type="Gene3D" id="3.30.465.10">
    <property type="match status" value="1"/>
</dbReference>
<dbReference type="InterPro" id="IPR046342">
    <property type="entry name" value="CBS_dom_sf"/>
</dbReference>
<evidence type="ECO:0000313" key="6">
    <source>
        <dbReference type="EnsemblProtists" id="EOD12140"/>
    </source>
</evidence>
<dbReference type="Gene3D" id="3.10.580.10">
    <property type="entry name" value="CBS-domain"/>
    <property type="match status" value="1"/>
</dbReference>
<evidence type="ECO:0000256" key="2">
    <source>
        <dbReference type="ARBA" id="ARBA00023122"/>
    </source>
</evidence>
<proteinExistence type="predicted"/>
<dbReference type="InterPro" id="IPR036318">
    <property type="entry name" value="FAD-bd_PCMH-like_sf"/>
</dbReference>
<dbReference type="InterPro" id="IPR044751">
    <property type="entry name" value="Ion_transp-like_CBS"/>
</dbReference>
<dbReference type="SMART" id="SM00116">
    <property type="entry name" value="CBS"/>
    <property type="match status" value="2"/>
</dbReference>
<reference evidence="7" key="1">
    <citation type="journal article" date="2013" name="Nature">
        <title>Pan genome of the phytoplankton Emiliania underpins its global distribution.</title>
        <authorList>
            <person name="Read B.A."/>
            <person name="Kegel J."/>
            <person name="Klute M.J."/>
            <person name="Kuo A."/>
            <person name="Lefebvre S.C."/>
            <person name="Maumus F."/>
            <person name="Mayer C."/>
            <person name="Miller J."/>
            <person name="Monier A."/>
            <person name="Salamov A."/>
            <person name="Young J."/>
            <person name="Aguilar M."/>
            <person name="Claverie J.M."/>
            <person name="Frickenhaus S."/>
            <person name="Gonzalez K."/>
            <person name="Herman E.K."/>
            <person name="Lin Y.C."/>
            <person name="Napier J."/>
            <person name="Ogata H."/>
            <person name="Sarno A.F."/>
            <person name="Shmutz J."/>
            <person name="Schroeder D."/>
            <person name="de Vargas C."/>
            <person name="Verret F."/>
            <person name="von Dassow P."/>
            <person name="Valentin K."/>
            <person name="Van de Peer Y."/>
            <person name="Wheeler G."/>
            <person name="Dacks J.B."/>
            <person name="Delwiche C.F."/>
            <person name="Dyhrman S.T."/>
            <person name="Glockner G."/>
            <person name="John U."/>
            <person name="Richards T."/>
            <person name="Worden A.Z."/>
            <person name="Zhang X."/>
            <person name="Grigoriev I.V."/>
            <person name="Allen A.E."/>
            <person name="Bidle K."/>
            <person name="Borodovsky M."/>
            <person name="Bowler C."/>
            <person name="Brownlee C."/>
            <person name="Cock J.M."/>
            <person name="Elias M."/>
            <person name="Gladyshev V.N."/>
            <person name="Groth M."/>
            <person name="Guda C."/>
            <person name="Hadaegh A."/>
            <person name="Iglesias-Rodriguez M.D."/>
            <person name="Jenkins J."/>
            <person name="Jones B.M."/>
            <person name="Lawson T."/>
            <person name="Leese F."/>
            <person name="Lindquist E."/>
            <person name="Lobanov A."/>
            <person name="Lomsadze A."/>
            <person name="Malik S.B."/>
            <person name="Marsh M.E."/>
            <person name="Mackinder L."/>
            <person name="Mock T."/>
            <person name="Mueller-Roeber B."/>
            <person name="Pagarete A."/>
            <person name="Parker M."/>
            <person name="Probert I."/>
            <person name="Quesneville H."/>
            <person name="Raines C."/>
            <person name="Rensing S.A."/>
            <person name="Riano-Pachon D.M."/>
            <person name="Richier S."/>
            <person name="Rokitta S."/>
            <person name="Shiraiwa Y."/>
            <person name="Soanes D.M."/>
            <person name="van der Giezen M."/>
            <person name="Wahlund T.M."/>
            <person name="Williams B."/>
            <person name="Wilson W."/>
            <person name="Wolfe G."/>
            <person name="Wurch L.L."/>
        </authorList>
    </citation>
    <scope>NUCLEOTIDE SEQUENCE</scope>
</reference>
<evidence type="ECO:0000313" key="7">
    <source>
        <dbReference type="Proteomes" id="UP000013827"/>
    </source>
</evidence>
<keyword evidence="1" id="KW-0677">Repeat</keyword>
<dbReference type="SUPFAM" id="SSF54631">
    <property type="entry name" value="CBS-domain pair"/>
    <property type="match status" value="1"/>
</dbReference>
<evidence type="ECO:0000259" key="5">
    <source>
        <dbReference type="PROSITE" id="PS51371"/>
    </source>
</evidence>
<dbReference type="eggNOG" id="KOG2118">
    <property type="taxonomic scope" value="Eukaryota"/>
</dbReference>
<dbReference type="GO" id="GO:0050660">
    <property type="term" value="F:flavin adenine dinucleotide binding"/>
    <property type="evidence" value="ECO:0007669"/>
    <property type="project" value="InterPro"/>
</dbReference>
<dbReference type="CDD" id="cd04590">
    <property type="entry name" value="CBS_pair_CorC_HlyC_assoc"/>
    <property type="match status" value="1"/>
</dbReference>
<sequence>MMLLNAKQSGAVELYEKDMIEGVLDLDQATVEQIMQPRVEVVGIEVGDSLRGGSQPPHDARVPEPSAEPARTLPAGLLAISQTYKYSRVPVYNGTIDQVVGVALTRELIDYVDRPGADLSTLPASSLMEDIVYVPETMSAMNALKLMRQRRLHMVVVVDEYGGTAGIVTLEDILETLVGKIYDEDDDDEVLEDIDMIDGSYLIDGPAELEAVCKVLGVSLSEEALSEFATLSGFLCHQAGEIPTDGDVLWVDHVRFTIVEADERRILEVEARNVTAPDAGDAAAGAGRA</sequence>
<dbReference type="HOGENOM" id="CLU_015237_3_0_1"/>
<dbReference type="InterPro" id="IPR000644">
    <property type="entry name" value="CBS_dom"/>
</dbReference>
<dbReference type="EnsemblProtists" id="EOD12140">
    <property type="protein sequence ID" value="EOD12140"/>
    <property type="gene ID" value="EMIHUDRAFT_104413"/>
</dbReference>
<dbReference type="SMART" id="SM01091">
    <property type="entry name" value="CorC_HlyC"/>
    <property type="match status" value="1"/>
</dbReference>
<feature type="region of interest" description="Disordered" evidence="4">
    <location>
        <begin position="48"/>
        <end position="69"/>
    </location>
</feature>